<proteinExistence type="predicted"/>
<dbReference type="SUPFAM" id="SSF51556">
    <property type="entry name" value="Metallo-dependent hydrolases"/>
    <property type="match status" value="1"/>
</dbReference>
<dbReference type="GO" id="GO:0016787">
    <property type="term" value="F:hydrolase activity"/>
    <property type="evidence" value="ECO:0007669"/>
    <property type="project" value="InterPro"/>
</dbReference>
<keyword evidence="1" id="KW-0456">Lyase</keyword>
<dbReference type="InterPro" id="IPR032466">
    <property type="entry name" value="Metal_Hydrolase"/>
</dbReference>
<dbReference type="GO" id="GO:0019748">
    <property type="term" value="P:secondary metabolic process"/>
    <property type="evidence" value="ECO:0007669"/>
    <property type="project" value="TreeGrafter"/>
</dbReference>
<organism evidence="3 4">
    <name type="scientific">Subtercola lobariae</name>
    <dbReference type="NCBI Taxonomy" id="1588641"/>
    <lineage>
        <taxon>Bacteria</taxon>
        <taxon>Bacillati</taxon>
        <taxon>Actinomycetota</taxon>
        <taxon>Actinomycetes</taxon>
        <taxon>Micrococcales</taxon>
        <taxon>Microbacteriaceae</taxon>
        <taxon>Subtercola</taxon>
    </lineage>
</organism>
<dbReference type="InterPro" id="IPR006680">
    <property type="entry name" value="Amidohydro-rel"/>
</dbReference>
<dbReference type="PANTHER" id="PTHR21240:SF30">
    <property type="entry name" value="AMIDOHYDROLASE-RELATED DOMAIN-CONTAINING PROTEIN-RELATED"/>
    <property type="match status" value="1"/>
</dbReference>
<evidence type="ECO:0000313" key="3">
    <source>
        <dbReference type="EMBL" id="GGF19615.1"/>
    </source>
</evidence>
<feature type="domain" description="Amidohydrolase-related" evidence="2">
    <location>
        <begin position="44"/>
        <end position="328"/>
    </location>
</feature>
<accession>A0A917B530</accession>
<dbReference type="EMBL" id="BMGP01000002">
    <property type="protein sequence ID" value="GGF19615.1"/>
    <property type="molecule type" value="Genomic_DNA"/>
</dbReference>
<dbReference type="Proteomes" id="UP000598775">
    <property type="component" value="Unassembled WGS sequence"/>
</dbReference>
<gene>
    <name evidence="3" type="ORF">GCM10011399_11540</name>
</gene>
<dbReference type="PANTHER" id="PTHR21240">
    <property type="entry name" value="2-AMINO-3-CARBOXYLMUCONATE-6-SEMIALDEHYDE DECARBOXYLASE"/>
    <property type="match status" value="1"/>
</dbReference>
<sequence>MVLMRIVALEEHFVIPEVVKAWQALPPGRMTFTGGAGDDPLSRRLLEIGDERLAAMDDQGVDVQVLSLTSPGVQSLDAADSVAVARDANDALAEAIAKYPDRFQGFASVPTPDPEAAPAELERAVTQLGFAGGLINGRTGTTNADAREFDDLYATAARLGVPLYFHPQTPVAGVREAYYSGLGDNVDYLLANAGIGWHYETGMQILRMIFGGVFDRNPDLQVVTGHWGEVVLFFLERTQQLATGLGVKLDRTLEEYARQNLWVTGSGLLSQRYLRWSTEVLGVDRIMSAVDYPYVDNSGGAARRFIEDAPLSLDDKEAIGSGNWQRLLARRTSAAQSAESRAQ</sequence>
<protein>
    <submittedName>
        <fullName evidence="3">Amidohydrolase</fullName>
    </submittedName>
</protein>
<evidence type="ECO:0000259" key="2">
    <source>
        <dbReference type="Pfam" id="PF04909"/>
    </source>
</evidence>
<comment type="caution">
    <text evidence="3">The sequence shown here is derived from an EMBL/GenBank/DDBJ whole genome shotgun (WGS) entry which is preliminary data.</text>
</comment>
<dbReference type="InterPro" id="IPR032465">
    <property type="entry name" value="ACMSD"/>
</dbReference>
<reference evidence="3 4" key="1">
    <citation type="journal article" date="2014" name="Int. J. Syst. Evol. Microbiol.">
        <title>Complete genome sequence of Corynebacterium casei LMG S-19264T (=DSM 44701T), isolated from a smear-ripened cheese.</title>
        <authorList>
            <consortium name="US DOE Joint Genome Institute (JGI-PGF)"/>
            <person name="Walter F."/>
            <person name="Albersmeier A."/>
            <person name="Kalinowski J."/>
            <person name="Ruckert C."/>
        </authorList>
    </citation>
    <scope>NUCLEOTIDE SEQUENCE [LARGE SCALE GENOMIC DNA]</scope>
    <source>
        <strain evidence="3 4">CGMCC 1.12976</strain>
    </source>
</reference>
<dbReference type="GO" id="GO:0005829">
    <property type="term" value="C:cytosol"/>
    <property type="evidence" value="ECO:0007669"/>
    <property type="project" value="TreeGrafter"/>
</dbReference>
<dbReference type="GO" id="GO:0016831">
    <property type="term" value="F:carboxy-lyase activity"/>
    <property type="evidence" value="ECO:0007669"/>
    <property type="project" value="InterPro"/>
</dbReference>
<evidence type="ECO:0000313" key="4">
    <source>
        <dbReference type="Proteomes" id="UP000598775"/>
    </source>
</evidence>
<dbReference type="AlphaFoldDB" id="A0A917B530"/>
<keyword evidence="4" id="KW-1185">Reference proteome</keyword>
<dbReference type="Gene3D" id="3.20.20.140">
    <property type="entry name" value="Metal-dependent hydrolases"/>
    <property type="match status" value="1"/>
</dbReference>
<dbReference type="Pfam" id="PF04909">
    <property type="entry name" value="Amidohydro_2"/>
    <property type="match status" value="1"/>
</dbReference>
<name>A0A917B530_9MICO</name>
<evidence type="ECO:0000256" key="1">
    <source>
        <dbReference type="ARBA" id="ARBA00023239"/>
    </source>
</evidence>